<sequence length="265" mass="29162">MQRVVLVTGASSGIGRHIARELVKAGYRVYGTSRKPQADQVDGYTMVPLDVTSDDSVAACVAEVTQRAGQIDVLVNNAGVELLGALEETSIEEAKALFETNFFGVMRMTNAVLPAMRERRDGLIINIGSLAGYVSSPFHGVYAASKHALEGYSEALWMETEPFHVRVALIEPSFFKSALVQHKSHPARSIADYEATKQVVIKAWDDAVENGPDPAPIAKTVLKVIQGEAKGFRHRVGKNTFLARFKMIAPEWLVRKQVRHNFNLD</sequence>
<evidence type="ECO:0000313" key="6">
    <source>
        <dbReference type="Proteomes" id="UP000594468"/>
    </source>
</evidence>
<dbReference type="EMBL" id="CP062983">
    <property type="protein sequence ID" value="QPC82174.1"/>
    <property type="molecule type" value="Genomic_DNA"/>
</dbReference>
<evidence type="ECO:0000256" key="3">
    <source>
        <dbReference type="RuleBase" id="RU000363"/>
    </source>
</evidence>
<reference evidence="5 6" key="1">
    <citation type="submission" date="2020-02" db="EMBL/GenBank/DDBJ databases">
        <authorList>
            <person name="Zheng R.K."/>
            <person name="Sun C.M."/>
        </authorList>
    </citation>
    <scope>NUCLEOTIDE SEQUENCE [LARGE SCALE GENOMIC DNA]</scope>
    <source>
        <strain evidence="6">rifampicinis</strain>
    </source>
</reference>
<keyword evidence="6" id="KW-1185">Reference proteome</keyword>
<dbReference type="PRINTS" id="PR00080">
    <property type="entry name" value="SDRFAMILY"/>
</dbReference>
<dbReference type="Pfam" id="PF00106">
    <property type="entry name" value="adh_short"/>
    <property type="match status" value="1"/>
</dbReference>
<dbReference type="AlphaFoldDB" id="A0A7S8E896"/>
<dbReference type="PANTHER" id="PTHR43976">
    <property type="entry name" value="SHORT CHAIN DEHYDROGENASE"/>
    <property type="match status" value="1"/>
</dbReference>
<protein>
    <submittedName>
        <fullName evidence="5">SDR family NAD(P)-dependent oxidoreductase</fullName>
    </submittedName>
</protein>
<dbReference type="RefSeq" id="WP_195170243.1">
    <property type="nucleotide sequence ID" value="NZ_CP062983.1"/>
</dbReference>
<dbReference type="Proteomes" id="UP000594468">
    <property type="component" value="Chromosome"/>
</dbReference>
<dbReference type="Gene3D" id="3.40.50.720">
    <property type="entry name" value="NAD(P)-binding Rossmann-like Domain"/>
    <property type="match status" value="1"/>
</dbReference>
<dbReference type="InterPro" id="IPR051911">
    <property type="entry name" value="SDR_oxidoreductase"/>
</dbReference>
<comment type="similarity">
    <text evidence="1 3">Belongs to the short-chain dehydrogenases/reductases (SDR) family.</text>
</comment>
<dbReference type="SMART" id="SM00822">
    <property type="entry name" value="PKS_KR"/>
    <property type="match status" value="1"/>
</dbReference>
<gene>
    <name evidence="5" type="ORF">G4Y79_21200</name>
</gene>
<evidence type="ECO:0000256" key="1">
    <source>
        <dbReference type="ARBA" id="ARBA00006484"/>
    </source>
</evidence>
<dbReference type="InterPro" id="IPR002347">
    <property type="entry name" value="SDR_fam"/>
</dbReference>
<dbReference type="InterPro" id="IPR036291">
    <property type="entry name" value="NAD(P)-bd_dom_sf"/>
</dbReference>
<proteinExistence type="inferred from homology"/>
<dbReference type="CDD" id="cd05374">
    <property type="entry name" value="17beta-HSD-like_SDR_c"/>
    <property type="match status" value="1"/>
</dbReference>
<dbReference type="InterPro" id="IPR057326">
    <property type="entry name" value="KR_dom"/>
</dbReference>
<evidence type="ECO:0000256" key="2">
    <source>
        <dbReference type="ARBA" id="ARBA00023002"/>
    </source>
</evidence>
<dbReference type="SUPFAM" id="SSF51735">
    <property type="entry name" value="NAD(P)-binding Rossmann-fold domains"/>
    <property type="match status" value="1"/>
</dbReference>
<dbReference type="KEGG" id="pmet:G4Y79_21200"/>
<dbReference type="PRINTS" id="PR00081">
    <property type="entry name" value="GDHRDH"/>
</dbReference>
<evidence type="ECO:0000259" key="4">
    <source>
        <dbReference type="SMART" id="SM00822"/>
    </source>
</evidence>
<dbReference type="PANTHER" id="PTHR43976:SF16">
    <property type="entry name" value="SHORT-CHAIN DEHYDROGENASE_REDUCTASE FAMILY PROTEIN"/>
    <property type="match status" value="1"/>
</dbReference>
<name>A0A7S8E896_9CHLR</name>
<keyword evidence="2" id="KW-0560">Oxidoreductase</keyword>
<feature type="domain" description="Ketoreductase" evidence="4">
    <location>
        <begin position="3"/>
        <end position="173"/>
    </location>
</feature>
<dbReference type="GO" id="GO:0016491">
    <property type="term" value="F:oxidoreductase activity"/>
    <property type="evidence" value="ECO:0007669"/>
    <property type="project" value="UniProtKB-KW"/>
</dbReference>
<organism evidence="5 6">
    <name type="scientific">Phototrophicus methaneseepsis</name>
    <dbReference type="NCBI Taxonomy" id="2710758"/>
    <lineage>
        <taxon>Bacteria</taxon>
        <taxon>Bacillati</taxon>
        <taxon>Chloroflexota</taxon>
        <taxon>Candidatus Thermofontia</taxon>
        <taxon>Phototrophicales</taxon>
        <taxon>Phototrophicaceae</taxon>
        <taxon>Phototrophicus</taxon>
    </lineage>
</organism>
<evidence type="ECO:0000313" key="5">
    <source>
        <dbReference type="EMBL" id="QPC82174.1"/>
    </source>
</evidence>
<accession>A0A7S8E896</accession>